<keyword evidence="3 12" id="KW-0813">Transport</keyword>
<dbReference type="InterPro" id="IPR039426">
    <property type="entry name" value="TonB-dep_rcpt-like"/>
</dbReference>
<accession>A0A1W6MSE7</accession>
<evidence type="ECO:0000259" key="14">
    <source>
        <dbReference type="Pfam" id="PF07715"/>
    </source>
</evidence>
<dbReference type="GO" id="GO:0015891">
    <property type="term" value="P:siderophore transport"/>
    <property type="evidence" value="ECO:0007669"/>
    <property type="project" value="UniProtKB-ARBA"/>
</dbReference>
<comment type="subcellular location">
    <subcellularLocation>
        <location evidence="1 12">Cell outer membrane</location>
        <topology evidence="1 12">Multi-pass membrane protein</topology>
    </subcellularLocation>
</comment>
<evidence type="ECO:0000256" key="6">
    <source>
        <dbReference type="ARBA" id="ARBA00022729"/>
    </source>
</evidence>
<dbReference type="FunFam" id="2.170.130.10:FF:000001">
    <property type="entry name" value="Catecholate siderophore TonB-dependent receptor"/>
    <property type="match status" value="1"/>
</dbReference>
<evidence type="ECO:0000256" key="4">
    <source>
        <dbReference type="ARBA" id="ARBA00022452"/>
    </source>
</evidence>
<comment type="similarity">
    <text evidence="2 12">Belongs to the TonB-dependent receptor family.</text>
</comment>
<keyword evidence="5 12" id="KW-0812">Transmembrane</keyword>
<feature type="compositionally biased region" description="Low complexity" evidence="13">
    <location>
        <begin position="99"/>
        <end position="115"/>
    </location>
</feature>
<evidence type="ECO:0000313" key="16">
    <source>
        <dbReference type="Proteomes" id="UP000193978"/>
    </source>
</evidence>
<protein>
    <submittedName>
        <fullName evidence="15">TonB-dependent siderophore receptor</fullName>
    </submittedName>
</protein>
<keyword evidence="8" id="KW-0798">TonB box</keyword>
<dbReference type="Pfam" id="PF07715">
    <property type="entry name" value="Plug"/>
    <property type="match status" value="1"/>
</dbReference>
<dbReference type="Gene3D" id="2.40.170.20">
    <property type="entry name" value="TonB-dependent receptor, beta-barrel domain"/>
    <property type="match status" value="1"/>
</dbReference>
<evidence type="ECO:0000256" key="3">
    <source>
        <dbReference type="ARBA" id="ARBA00022448"/>
    </source>
</evidence>
<proteinExistence type="inferred from homology"/>
<dbReference type="InterPro" id="IPR012910">
    <property type="entry name" value="Plug_dom"/>
</dbReference>
<gene>
    <name evidence="15" type="ORF">B1812_04675</name>
</gene>
<keyword evidence="4 12" id="KW-1134">Transmembrane beta strand</keyword>
<dbReference type="InterPro" id="IPR036942">
    <property type="entry name" value="Beta-barrel_TonB_sf"/>
</dbReference>
<keyword evidence="11 12" id="KW-0998">Cell outer membrane</keyword>
<evidence type="ECO:0000256" key="7">
    <source>
        <dbReference type="ARBA" id="ARBA00023065"/>
    </source>
</evidence>
<dbReference type="EMBL" id="CP019948">
    <property type="protein sequence ID" value="ARN80482.1"/>
    <property type="molecule type" value="Genomic_DNA"/>
</dbReference>
<sequence>MSAAKRPLSLRSFNRDERRVFRAPLDRPKKVAGVAAVLASGVGAVAVAENATTTLPPVKVDAPSEKPRPLAAPKAKPVAIAAAKPRRAHAPSQHATHVARGGASGPASASTSTLAGAGGEGTGAAATGPVGPADGDPYADPAAPYKANRVASLKFTEPILNTPRTITVLTQEVLQDKNATSLREIARSTAGVTLGTGEGGNAFGDRFFIRGFDARNDVFVDGIRDPAVSVRETFYAEQVEILRGPGSTFAGRGTAGGAVNIVTKQATDRGDFYDGVVQGSPSDGTKRVTLDVNKVINPVLAVRLNGLFQDANVAGRGYVVDDRNGVAGSVVFKPFDNFKLSAEYNHVRLSGLPDFGVPYNRITNRPFTEGVIPRASYFGLVNRDFQRAGQDFGTLTAEYRVNDAVLLTNKTRQERAVLNYVGTLAESPTITPNIIGSTVSLNPQSRYQVANVTANQTEGLLKFDTGPVKHAVVPGVEISREFVTRDTYSGLNSEGSAGGFSGSGSLTANLFLPPNELPVLIQPYRSLNPTYIGVDTKSGYLIETANYQDVVLVNGGVRYDDYHITSRSASTWAENNSGLINYNGGLVLKPLPYASLYAAYATSANPVGAELDGSAANYGGLNAADQIFPPQYNRASEIGTKWELFDRRLLATAALFKTTVSGAREVIGGVTTAEAAYRIQGLDLEAAGKVTDKWSLIGGLVLMDSRVTKSYAPTNVGLQLANIAHQSFSLLSKYELTDMIEVGGQAVYASRIYGGSNLAANGATSLNASGLPAPTKANPFINVPTELPSHWRFDVFAEAKVGPNITMKLFVANLFDRTYYDAFYQSAAPFALIAPGRSVTIEARMRF</sequence>
<evidence type="ECO:0000256" key="13">
    <source>
        <dbReference type="SAM" id="MobiDB-lite"/>
    </source>
</evidence>
<reference evidence="15 16" key="1">
    <citation type="submission" date="2017-02" db="EMBL/GenBank/DDBJ databases">
        <authorList>
            <person name="Peterson S.W."/>
        </authorList>
    </citation>
    <scope>NUCLEOTIDE SEQUENCE [LARGE SCALE GENOMIC DNA]</scope>
    <source>
        <strain evidence="15 16">S285</strain>
    </source>
</reference>
<feature type="region of interest" description="Disordered" evidence="13">
    <location>
        <begin position="83"/>
        <end position="141"/>
    </location>
</feature>
<dbReference type="OrthoDB" id="9760333at2"/>
<dbReference type="InterPro" id="IPR037066">
    <property type="entry name" value="Plug_dom_sf"/>
</dbReference>
<keyword evidence="10 15" id="KW-0675">Receptor</keyword>
<dbReference type="GO" id="GO:0009279">
    <property type="term" value="C:cell outer membrane"/>
    <property type="evidence" value="ECO:0007669"/>
    <property type="project" value="UniProtKB-SubCell"/>
</dbReference>
<dbReference type="CDD" id="cd01347">
    <property type="entry name" value="ligand_gated_channel"/>
    <property type="match status" value="1"/>
</dbReference>
<keyword evidence="9 12" id="KW-0472">Membrane</keyword>
<evidence type="ECO:0000256" key="8">
    <source>
        <dbReference type="ARBA" id="ARBA00023077"/>
    </source>
</evidence>
<evidence type="ECO:0000256" key="11">
    <source>
        <dbReference type="ARBA" id="ARBA00023237"/>
    </source>
</evidence>
<feature type="compositionally biased region" description="Low complexity" evidence="13">
    <location>
        <begin position="123"/>
        <end position="141"/>
    </location>
</feature>
<keyword evidence="7" id="KW-0406">Ion transport</keyword>
<evidence type="ECO:0000256" key="1">
    <source>
        <dbReference type="ARBA" id="ARBA00004571"/>
    </source>
</evidence>
<dbReference type="PANTHER" id="PTHR32552">
    <property type="entry name" value="FERRICHROME IRON RECEPTOR-RELATED"/>
    <property type="match status" value="1"/>
</dbReference>
<dbReference type="STRING" id="655015.B1812_04675"/>
<evidence type="ECO:0000256" key="2">
    <source>
        <dbReference type="ARBA" id="ARBA00009810"/>
    </source>
</evidence>
<dbReference type="KEGG" id="mbry:B1812_04675"/>
<dbReference type="PANTHER" id="PTHR32552:SF83">
    <property type="entry name" value="BLR3904 PROTEIN"/>
    <property type="match status" value="1"/>
</dbReference>
<dbReference type="Proteomes" id="UP000193978">
    <property type="component" value="Chromosome"/>
</dbReference>
<feature type="domain" description="TonB-dependent receptor plug" evidence="14">
    <location>
        <begin position="160"/>
        <end position="258"/>
    </location>
</feature>
<organism evidence="15 16">
    <name type="scientific">Methylocystis bryophila</name>
    <dbReference type="NCBI Taxonomy" id="655015"/>
    <lineage>
        <taxon>Bacteria</taxon>
        <taxon>Pseudomonadati</taxon>
        <taxon>Pseudomonadota</taxon>
        <taxon>Alphaproteobacteria</taxon>
        <taxon>Hyphomicrobiales</taxon>
        <taxon>Methylocystaceae</taxon>
        <taxon>Methylocystis</taxon>
    </lineage>
</organism>
<dbReference type="RefSeq" id="WP_085770546.1">
    <property type="nucleotide sequence ID" value="NZ_AP027149.1"/>
</dbReference>
<name>A0A1W6MSE7_9HYPH</name>
<evidence type="ECO:0000256" key="5">
    <source>
        <dbReference type="ARBA" id="ARBA00022692"/>
    </source>
</evidence>
<evidence type="ECO:0000256" key="10">
    <source>
        <dbReference type="ARBA" id="ARBA00023170"/>
    </source>
</evidence>
<dbReference type="AlphaFoldDB" id="A0A1W6MSE7"/>
<evidence type="ECO:0000256" key="12">
    <source>
        <dbReference type="PROSITE-ProRule" id="PRU01360"/>
    </source>
</evidence>
<evidence type="ECO:0000313" key="15">
    <source>
        <dbReference type="EMBL" id="ARN80482.1"/>
    </source>
</evidence>
<dbReference type="SUPFAM" id="SSF56935">
    <property type="entry name" value="Porins"/>
    <property type="match status" value="1"/>
</dbReference>
<evidence type="ECO:0000256" key="9">
    <source>
        <dbReference type="ARBA" id="ARBA00023136"/>
    </source>
</evidence>
<dbReference type="PROSITE" id="PS52016">
    <property type="entry name" value="TONB_DEPENDENT_REC_3"/>
    <property type="match status" value="1"/>
</dbReference>
<keyword evidence="16" id="KW-1185">Reference proteome</keyword>
<dbReference type="Gene3D" id="2.170.130.10">
    <property type="entry name" value="TonB-dependent receptor, plug domain"/>
    <property type="match status" value="1"/>
</dbReference>
<keyword evidence="6" id="KW-0732">Signal</keyword>
<dbReference type="GO" id="GO:0015344">
    <property type="term" value="F:siderophore uptake transmembrane transporter activity"/>
    <property type="evidence" value="ECO:0007669"/>
    <property type="project" value="TreeGrafter"/>
</dbReference>